<reference evidence="2" key="1">
    <citation type="journal article" date="2014" name="Int. J. Syst. Evol. Microbiol.">
        <title>Complete genome sequence of Corynebacterium casei LMG S-19264T (=DSM 44701T), isolated from a smear-ripened cheese.</title>
        <authorList>
            <consortium name="US DOE Joint Genome Institute (JGI-PGF)"/>
            <person name="Walter F."/>
            <person name="Albersmeier A."/>
            <person name="Kalinowski J."/>
            <person name="Ruckert C."/>
        </authorList>
    </citation>
    <scope>NUCLEOTIDE SEQUENCE</scope>
    <source>
        <strain evidence="2">CGMCC 1.12153</strain>
    </source>
</reference>
<feature type="compositionally biased region" description="Basic and acidic residues" evidence="1">
    <location>
        <begin position="47"/>
        <end position="57"/>
    </location>
</feature>
<dbReference type="AlphaFoldDB" id="A0A917EVN1"/>
<organism evidence="2 3">
    <name type="scientific">Halobacillus andaensis</name>
    <dbReference type="NCBI Taxonomy" id="1176239"/>
    <lineage>
        <taxon>Bacteria</taxon>
        <taxon>Bacillati</taxon>
        <taxon>Bacillota</taxon>
        <taxon>Bacilli</taxon>
        <taxon>Bacillales</taxon>
        <taxon>Bacillaceae</taxon>
        <taxon>Halobacillus</taxon>
    </lineage>
</organism>
<gene>
    <name evidence="2" type="ORF">GCM10010954_22230</name>
</gene>
<accession>A0A917EVN1</accession>
<protein>
    <submittedName>
        <fullName evidence="2">Uncharacterized protein</fullName>
    </submittedName>
</protein>
<feature type="region of interest" description="Disordered" evidence="1">
    <location>
        <begin position="27"/>
        <end position="57"/>
    </location>
</feature>
<dbReference type="EMBL" id="BMEL01000002">
    <property type="protein sequence ID" value="GGF22963.1"/>
    <property type="molecule type" value="Genomic_DNA"/>
</dbReference>
<evidence type="ECO:0000313" key="2">
    <source>
        <dbReference type="EMBL" id="GGF22963.1"/>
    </source>
</evidence>
<name>A0A917EVN1_HALAA</name>
<evidence type="ECO:0000313" key="3">
    <source>
        <dbReference type="Proteomes" id="UP000660110"/>
    </source>
</evidence>
<comment type="caution">
    <text evidence="2">The sequence shown here is derived from an EMBL/GenBank/DDBJ whole genome shotgun (WGS) entry which is preliminary data.</text>
</comment>
<reference evidence="2" key="2">
    <citation type="submission" date="2020-09" db="EMBL/GenBank/DDBJ databases">
        <authorList>
            <person name="Sun Q."/>
            <person name="Zhou Y."/>
        </authorList>
    </citation>
    <scope>NUCLEOTIDE SEQUENCE</scope>
    <source>
        <strain evidence="2">CGMCC 1.12153</strain>
    </source>
</reference>
<sequence length="57" mass="6198">MPTFIANDYLVKDGKVVSPGHEIEITEEQAAKLEDKVKDGPVPSSTVKKEEESAPSK</sequence>
<evidence type="ECO:0000256" key="1">
    <source>
        <dbReference type="SAM" id="MobiDB-lite"/>
    </source>
</evidence>
<proteinExistence type="predicted"/>
<dbReference type="RefSeq" id="WP_188377543.1">
    <property type="nucleotide sequence ID" value="NZ_BMEL01000002.1"/>
</dbReference>
<dbReference type="Proteomes" id="UP000660110">
    <property type="component" value="Unassembled WGS sequence"/>
</dbReference>
<feature type="compositionally biased region" description="Basic and acidic residues" evidence="1">
    <location>
        <begin position="27"/>
        <end position="39"/>
    </location>
</feature>
<keyword evidence="3" id="KW-1185">Reference proteome</keyword>